<dbReference type="EMBL" id="UXAV01000019">
    <property type="protein sequence ID" value="VDC21085.1"/>
    <property type="molecule type" value="Genomic_DNA"/>
</dbReference>
<accession>A0A3P5WI21</accession>
<dbReference type="RefSeq" id="WP_124068999.1">
    <property type="nucleotide sequence ID" value="NZ_CBCRXF010000012.1"/>
</dbReference>
<sequence length="83" mass="9752">MTNKKVFTEHDREDAKGPFMDNPENIRTDKVTLFDMHDDMKTVDAIPMEDARMEWEEEKRHWDTKSTSSSEEKFPGSKKSDNA</sequence>
<dbReference type="OrthoDB" id="2454814at2"/>
<proteinExistence type="predicted"/>
<protein>
    <submittedName>
        <fullName evidence="2">Uncharacterized protein</fullName>
    </submittedName>
</protein>
<organism evidence="2 3">
    <name type="scientific">Filibacter tadaridae</name>
    <dbReference type="NCBI Taxonomy" id="2483811"/>
    <lineage>
        <taxon>Bacteria</taxon>
        <taxon>Bacillati</taxon>
        <taxon>Bacillota</taxon>
        <taxon>Bacilli</taxon>
        <taxon>Bacillales</taxon>
        <taxon>Caryophanaceae</taxon>
        <taxon>Filibacter</taxon>
    </lineage>
</organism>
<evidence type="ECO:0000256" key="1">
    <source>
        <dbReference type="SAM" id="MobiDB-lite"/>
    </source>
</evidence>
<feature type="compositionally biased region" description="Basic and acidic residues" evidence="1">
    <location>
        <begin position="1"/>
        <end position="16"/>
    </location>
</feature>
<keyword evidence="3" id="KW-1185">Reference proteome</keyword>
<name>A0A3P5WI21_9BACL</name>
<gene>
    <name evidence="2" type="ORF">FILTAD_00559</name>
</gene>
<evidence type="ECO:0000313" key="2">
    <source>
        <dbReference type="EMBL" id="VDC21085.1"/>
    </source>
</evidence>
<feature type="region of interest" description="Disordered" evidence="1">
    <location>
        <begin position="1"/>
        <end position="26"/>
    </location>
</feature>
<feature type="region of interest" description="Disordered" evidence="1">
    <location>
        <begin position="54"/>
        <end position="83"/>
    </location>
</feature>
<evidence type="ECO:0000313" key="3">
    <source>
        <dbReference type="Proteomes" id="UP000270468"/>
    </source>
</evidence>
<reference evidence="2 3" key="1">
    <citation type="submission" date="2018-11" db="EMBL/GenBank/DDBJ databases">
        <authorList>
            <person name="Criscuolo A."/>
        </authorList>
    </citation>
    <scope>NUCLEOTIDE SEQUENCE [LARGE SCALE GENOMIC DNA]</scope>
    <source>
        <strain evidence="2">ATB-66</strain>
    </source>
</reference>
<dbReference type="Proteomes" id="UP000270468">
    <property type="component" value="Unassembled WGS sequence"/>
</dbReference>
<dbReference type="AlphaFoldDB" id="A0A3P5WI21"/>